<evidence type="ECO:0000313" key="3">
    <source>
        <dbReference type="EMBL" id="MCO6393551.1"/>
    </source>
</evidence>
<feature type="coiled-coil region" evidence="1">
    <location>
        <begin position="357"/>
        <end position="410"/>
    </location>
</feature>
<keyword evidence="4" id="KW-1185">Reference proteome</keyword>
<name>A0AAW5HV07_9CORY</name>
<feature type="compositionally biased region" description="Polar residues" evidence="2">
    <location>
        <begin position="29"/>
        <end position="38"/>
    </location>
</feature>
<comment type="caution">
    <text evidence="3">The sequence shown here is derived from an EMBL/GenBank/DDBJ whole genome shotgun (WGS) entry which is preliminary data.</text>
</comment>
<evidence type="ECO:0000313" key="4">
    <source>
        <dbReference type="Proteomes" id="UP001205920"/>
    </source>
</evidence>
<reference evidence="3 4" key="1">
    <citation type="submission" date="2021-01" db="EMBL/GenBank/DDBJ databases">
        <title>Identification and Characterization of Corynebacterium sp.</title>
        <authorList>
            <person name="Luo Q."/>
            <person name="Qu P."/>
            <person name="Chen Q."/>
        </authorList>
    </citation>
    <scope>NUCLEOTIDE SEQUENCE [LARGE SCALE GENOMIC DNA]</scope>
    <source>
        <strain evidence="3 4">MC-18</strain>
    </source>
</reference>
<evidence type="ECO:0000256" key="1">
    <source>
        <dbReference type="SAM" id="Coils"/>
    </source>
</evidence>
<proteinExistence type="predicted"/>
<feature type="coiled-coil region" evidence="1">
    <location>
        <begin position="124"/>
        <end position="173"/>
    </location>
</feature>
<dbReference type="Pfam" id="PF03993">
    <property type="entry name" value="DUF349"/>
    <property type="match status" value="3"/>
</dbReference>
<evidence type="ECO:0000256" key="2">
    <source>
        <dbReference type="SAM" id="MobiDB-lite"/>
    </source>
</evidence>
<feature type="compositionally biased region" description="Pro residues" evidence="2">
    <location>
        <begin position="1"/>
        <end position="11"/>
    </location>
</feature>
<dbReference type="InterPro" id="IPR007139">
    <property type="entry name" value="DUF349"/>
</dbReference>
<protein>
    <submittedName>
        <fullName evidence="3">DUF349 domain-containing protein</fullName>
    </submittedName>
</protein>
<feature type="region of interest" description="Disordered" evidence="2">
    <location>
        <begin position="1"/>
        <end position="47"/>
    </location>
</feature>
<dbReference type="EMBL" id="JAEUWV010000001">
    <property type="protein sequence ID" value="MCO6393551.1"/>
    <property type="molecule type" value="Genomic_DNA"/>
</dbReference>
<gene>
    <name evidence="3" type="ORF">JMN37_00905</name>
</gene>
<dbReference type="AlphaFoldDB" id="A0AAW5HV07"/>
<dbReference type="Proteomes" id="UP001205920">
    <property type="component" value="Unassembled WGS sequence"/>
</dbReference>
<accession>A0AAW5HV07</accession>
<keyword evidence="1" id="KW-0175">Coiled coil</keyword>
<sequence length="440" mass="49547">MPKQTPKPGPRPGAAQSVPSQRGVPLAHAQSSSANTDPSKFGRVDDAGNVFVTRDGVERQIASWQAGSPEEGLRHYGQRFDDLIVETEVLEARLTAHPEDAHTLHRSVTELKDSLKDVAAIGDFAALEARLEELLRKTEVAEHEAKELKQTRRANAIAKKESLAAEAEEIAEKSTDWKAAGDRIRAILEEWKTIRGIDRTTDDALWKRYSRARDAFNRRRGAHFAELDRNRATARRIKEDIIARAQAIQDSTDWNATARAYRSLMDEWKAAGRAPRGVDDELWAQFRAAQDHFFAARNAVNAERDREFEANAAAKDALIDEYDALITPEKGLGAARAKLRELQEKWDEIGFVPRNKVRTYEDKIARLEQRVADAEESRWRKADPEAQARVNQFQEKADHFLQQAQEAEAAGNSSKAAKLREQAEQWQEFANVAAKAVDEQ</sequence>
<organism evidence="3 4">
    <name type="scientific">Corynebacterium lipophilum</name>
    <dbReference type="NCBI Taxonomy" id="2804918"/>
    <lineage>
        <taxon>Bacteria</taxon>
        <taxon>Bacillati</taxon>
        <taxon>Actinomycetota</taxon>
        <taxon>Actinomycetes</taxon>
        <taxon>Mycobacteriales</taxon>
        <taxon>Corynebacteriaceae</taxon>
        <taxon>Corynebacterium</taxon>
    </lineage>
</organism>